<dbReference type="AlphaFoldDB" id="A0A6H1ZQS4"/>
<accession>A0A6H1ZQS4</accession>
<keyword evidence="1" id="KW-0472">Membrane</keyword>
<evidence type="ECO:0000313" key="2">
    <source>
        <dbReference type="EMBL" id="QJA49924.1"/>
    </source>
</evidence>
<keyword evidence="1" id="KW-1133">Transmembrane helix</keyword>
<dbReference type="EMBL" id="MT144163">
    <property type="protein sequence ID" value="QJA49924.1"/>
    <property type="molecule type" value="Genomic_DNA"/>
</dbReference>
<protein>
    <submittedName>
        <fullName evidence="2">Uncharacterized protein</fullName>
    </submittedName>
</protein>
<reference evidence="2" key="1">
    <citation type="submission" date="2020-03" db="EMBL/GenBank/DDBJ databases">
        <title>The deep terrestrial virosphere.</title>
        <authorList>
            <person name="Holmfeldt K."/>
            <person name="Nilsson E."/>
            <person name="Simone D."/>
            <person name="Lopez-Fernandez M."/>
            <person name="Wu X."/>
            <person name="de Brujin I."/>
            <person name="Lundin D."/>
            <person name="Andersson A."/>
            <person name="Bertilsson S."/>
            <person name="Dopson M."/>
        </authorList>
    </citation>
    <scope>NUCLEOTIDE SEQUENCE</scope>
    <source>
        <strain evidence="2">TM448A01537</strain>
    </source>
</reference>
<feature type="transmembrane region" description="Helical" evidence="1">
    <location>
        <begin position="64"/>
        <end position="85"/>
    </location>
</feature>
<sequence>MTAGIAAIGAIAAAFLVKQLHEKVLSKNASTAKLNVESVSIIAGAAGAFLLFKYGNKLTKNKNLIYGLSMGLAFFSAITVMREYLIPQLPADLKSKLGLGSYVLGGYVHAPMRGYVHSNVRGYLTAPRSIAPGSMGALRDIGVGPAARFDTPTEGNERQYDKFRWQGVFSKSVFEN</sequence>
<keyword evidence="1" id="KW-0812">Transmembrane</keyword>
<evidence type="ECO:0000256" key="1">
    <source>
        <dbReference type="SAM" id="Phobius"/>
    </source>
</evidence>
<gene>
    <name evidence="2" type="ORF">TM448A01537_0008</name>
</gene>
<name>A0A6H1ZQS4_9ZZZZ</name>
<organism evidence="2">
    <name type="scientific">viral metagenome</name>
    <dbReference type="NCBI Taxonomy" id="1070528"/>
    <lineage>
        <taxon>unclassified sequences</taxon>
        <taxon>metagenomes</taxon>
        <taxon>organismal metagenomes</taxon>
    </lineage>
</organism>
<proteinExistence type="predicted"/>